<dbReference type="AlphaFoldDB" id="A0A5D0RR75"/>
<dbReference type="Proteomes" id="UP000322080">
    <property type="component" value="Unassembled WGS sequence"/>
</dbReference>
<dbReference type="GO" id="GO:0016491">
    <property type="term" value="F:oxidoreductase activity"/>
    <property type="evidence" value="ECO:0007669"/>
    <property type="project" value="UniProtKB-KW"/>
</dbReference>
<proteinExistence type="predicted"/>
<keyword evidence="4" id="KW-1185">Reference proteome</keyword>
<sequence length="380" mass="40103">MQDMTEPIFDIAVIGGGMAGASVAAELAPHARVVLIERESQPGYHTTGRSAAIAVPTYGPAPIRALTRASDAFFHNPPAGFSDHPLFSPRHIVMVAREDQIAELDALVEEVGDRASLQRLDAAELKAACPLLRDGYGAAGLLDTTGNDIDVASLHQGYLRGLKAAGGEVRTRTEVAGLMRDGDSWRVETSTGPIHAHIVVNAAGAWAGVVGAMAGAEDIGLIPKRRTATVIAAPDGTEVHALPMTIDIDEQFYLKPDAGRLLISPADETPDVPGDVQPEELDVAICVDRIETAFEIQVRRIENKWAGLRSFVADKSPVAGFSDRTPGFYWLAGQGGYGIQSAPALARFAAAQVLGRDVPADILDQGLEVSDLAPARLATA</sequence>
<dbReference type="PANTHER" id="PTHR13847:SF287">
    <property type="entry name" value="FAD-DEPENDENT OXIDOREDUCTASE DOMAIN-CONTAINING PROTEIN 1"/>
    <property type="match status" value="1"/>
</dbReference>
<protein>
    <submittedName>
        <fullName evidence="3">FAD-binding oxidoreductase</fullName>
    </submittedName>
</protein>
<evidence type="ECO:0000313" key="4">
    <source>
        <dbReference type="Proteomes" id="UP000322080"/>
    </source>
</evidence>
<evidence type="ECO:0000259" key="2">
    <source>
        <dbReference type="Pfam" id="PF01266"/>
    </source>
</evidence>
<dbReference type="PANTHER" id="PTHR13847">
    <property type="entry name" value="SARCOSINE DEHYDROGENASE-RELATED"/>
    <property type="match status" value="1"/>
</dbReference>
<evidence type="ECO:0000313" key="3">
    <source>
        <dbReference type="EMBL" id="TYB83178.1"/>
    </source>
</evidence>
<accession>A0A5D0RR75</accession>
<organism evidence="3 4">
    <name type="scientific">Maritimibacter fusiformis</name>
    <dbReference type="NCBI Taxonomy" id="2603819"/>
    <lineage>
        <taxon>Bacteria</taxon>
        <taxon>Pseudomonadati</taxon>
        <taxon>Pseudomonadota</taxon>
        <taxon>Alphaproteobacteria</taxon>
        <taxon>Rhodobacterales</taxon>
        <taxon>Roseobacteraceae</taxon>
        <taxon>Maritimibacter</taxon>
    </lineage>
</organism>
<dbReference type="SUPFAM" id="SSF51905">
    <property type="entry name" value="FAD/NAD(P)-binding domain"/>
    <property type="match status" value="1"/>
</dbReference>
<dbReference type="Gene3D" id="3.30.9.10">
    <property type="entry name" value="D-Amino Acid Oxidase, subunit A, domain 2"/>
    <property type="match status" value="1"/>
</dbReference>
<keyword evidence="1" id="KW-0560">Oxidoreductase</keyword>
<dbReference type="GO" id="GO:0005737">
    <property type="term" value="C:cytoplasm"/>
    <property type="evidence" value="ECO:0007669"/>
    <property type="project" value="TreeGrafter"/>
</dbReference>
<feature type="domain" description="FAD dependent oxidoreductase" evidence="2">
    <location>
        <begin position="10"/>
        <end position="351"/>
    </location>
</feature>
<gene>
    <name evidence="3" type="ORF">FVF75_03070</name>
</gene>
<comment type="caution">
    <text evidence="3">The sequence shown here is derived from an EMBL/GenBank/DDBJ whole genome shotgun (WGS) entry which is preliminary data.</text>
</comment>
<dbReference type="InterPro" id="IPR036188">
    <property type="entry name" value="FAD/NAD-bd_sf"/>
</dbReference>
<evidence type="ECO:0000256" key="1">
    <source>
        <dbReference type="ARBA" id="ARBA00023002"/>
    </source>
</evidence>
<dbReference type="InterPro" id="IPR006076">
    <property type="entry name" value="FAD-dep_OxRdtase"/>
</dbReference>
<dbReference type="RefSeq" id="WP_148376268.1">
    <property type="nucleotide sequence ID" value="NZ_VSIY01000003.1"/>
</dbReference>
<dbReference type="Pfam" id="PF01266">
    <property type="entry name" value="DAO"/>
    <property type="match status" value="1"/>
</dbReference>
<dbReference type="Gene3D" id="3.50.50.60">
    <property type="entry name" value="FAD/NAD(P)-binding domain"/>
    <property type="match status" value="1"/>
</dbReference>
<dbReference type="EMBL" id="VSIY01000003">
    <property type="protein sequence ID" value="TYB83178.1"/>
    <property type="molecule type" value="Genomic_DNA"/>
</dbReference>
<reference evidence="3 4" key="1">
    <citation type="submission" date="2019-08" db="EMBL/GenBank/DDBJ databases">
        <title>Identification of a novel species of the genus Boseongicola.</title>
        <authorList>
            <person name="Zhang X.-Q."/>
        </authorList>
    </citation>
    <scope>NUCLEOTIDE SEQUENCE [LARGE SCALE GENOMIC DNA]</scope>
    <source>
        <strain evidence="3 4">HY14</strain>
    </source>
</reference>
<name>A0A5D0RR75_9RHOB</name>